<dbReference type="Proteomes" id="UP000272117">
    <property type="component" value="Unassembled WGS sequence"/>
</dbReference>
<keyword evidence="3" id="KW-1185">Reference proteome</keyword>
<reference evidence="2 3" key="1">
    <citation type="submission" date="2018-11" db="EMBL/GenBank/DDBJ databases">
        <title>Rufibacter latericius sp. nov., isolated from water in Baiyang Lake.</title>
        <authorList>
            <person name="Yang Y."/>
        </authorList>
    </citation>
    <scope>NUCLEOTIDE SEQUENCE [LARGE SCALE GENOMIC DNA]</scope>
    <source>
        <strain evidence="2 3">R-22-1c-1</strain>
    </source>
</reference>
<proteinExistence type="predicted"/>
<feature type="transmembrane region" description="Helical" evidence="1">
    <location>
        <begin position="66"/>
        <end position="87"/>
    </location>
</feature>
<comment type="caution">
    <text evidence="2">The sequence shown here is derived from an EMBL/GenBank/DDBJ whole genome shotgun (WGS) entry which is preliminary data.</text>
</comment>
<organism evidence="2 3">
    <name type="scientific">Rufibacter latericius</name>
    <dbReference type="NCBI Taxonomy" id="2487040"/>
    <lineage>
        <taxon>Bacteria</taxon>
        <taxon>Pseudomonadati</taxon>
        <taxon>Bacteroidota</taxon>
        <taxon>Cytophagia</taxon>
        <taxon>Cytophagales</taxon>
        <taxon>Hymenobacteraceae</taxon>
        <taxon>Rufibacter</taxon>
    </lineage>
</organism>
<name>A0A3M9MHN0_9BACT</name>
<keyword evidence="1" id="KW-0812">Transmembrane</keyword>
<protein>
    <submittedName>
        <fullName evidence="2">Uncharacterized protein</fullName>
    </submittedName>
</protein>
<evidence type="ECO:0000313" key="2">
    <source>
        <dbReference type="EMBL" id="RNI25036.1"/>
    </source>
</evidence>
<gene>
    <name evidence="2" type="ORF">EFB08_16505</name>
</gene>
<feature type="transmembrane region" description="Helical" evidence="1">
    <location>
        <begin position="107"/>
        <end position="128"/>
    </location>
</feature>
<dbReference type="AlphaFoldDB" id="A0A3M9MHN0"/>
<evidence type="ECO:0000256" key="1">
    <source>
        <dbReference type="SAM" id="Phobius"/>
    </source>
</evidence>
<keyword evidence="1" id="KW-1133">Transmembrane helix</keyword>
<sequence length="134" mass="15594">MKIVLVIIYIIALVELTIGWSQNPKKKFYRKLFNIKIYIITLFCSFLLLIIPLYDLIYDHQFGNVYLAIPFTYLILFKIADGISLLVNKRHIIIVGRGDNFPKEHKWYVDSVLSFTALFGAVVIPVLIRECINN</sequence>
<feature type="transmembrane region" description="Helical" evidence="1">
    <location>
        <begin position="6"/>
        <end position="23"/>
    </location>
</feature>
<feature type="transmembrane region" description="Helical" evidence="1">
    <location>
        <begin position="35"/>
        <end position="54"/>
    </location>
</feature>
<evidence type="ECO:0000313" key="3">
    <source>
        <dbReference type="Proteomes" id="UP000272117"/>
    </source>
</evidence>
<keyword evidence="1" id="KW-0472">Membrane</keyword>
<accession>A0A3M9MHN0</accession>
<dbReference type="EMBL" id="RJJD01000010">
    <property type="protein sequence ID" value="RNI25036.1"/>
    <property type="molecule type" value="Genomic_DNA"/>
</dbReference>